<keyword evidence="2" id="KW-1185">Reference proteome</keyword>
<evidence type="ECO:0000313" key="1">
    <source>
        <dbReference type="EMBL" id="KAB8272611.1"/>
    </source>
</evidence>
<dbReference type="Proteomes" id="UP000326289">
    <property type="component" value="Unassembled WGS sequence"/>
</dbReference>
<dbReference type="AlphaFoldDB" id="A0A5N6J149"/>
<accession>A0A5N6J149</accession>
<proteinExistence type="predicted"/>
<sequence>MARAVAARISSCIAASMLFIGAEHMWRLNSILAKLYSSHLHRQLDYNVEQNTYNPFPIFYSPYNEYNRSSIYPRSRLECRPGFHPLPFFLEELQH</sequence>
<evidence type="ECO:0000313" key="2">
    <source>
        <dbReference type="Proteomes" id="UP000326289"/>
    </source>
</evidence>
<dbReference type="EMBL" id="ML732803">
    <property type="protein sequence ID" value="KAB8272611.1"/>
    <property type="molecule type" value="Genomic_DNA"/>
</dbReference>
<reference evidence="1 2" key="1">
    <citation type="submission" date="2019-04" db="EMBL/GenBank/DDBJ databases">
        <title>Fungal friends and foes A comparative genomics study of 23 Aspergillus species from section Flavi.</title>
        <authorList>
            <consortium name="DOE Joint Genome Institute"/>
            <person name="Kjaerbolling I."/>
            <person name="Vesth T.C."/>
            <person name="Frisvad J.C."/>
            <person name="Nybo J.L."/>
            <person name="Theobald S."/>
            <person name="Kildgaard S."/>
            <person name="Petersen T.I."/>
            <person name="Kuo A."/>
            <person name="Sato A."/>
            <person name="Lyhne E.K."/>
            <person name="Kogle M.E."/>
            <person name="Wiebenga A."/>
            <person name="Kun R.S."/>
            <person name="Lubbers R.J."/>
            <person name="Makela M.R."/>
            <person name="Barry K."/>
            <person name="Chovatia M."/>
            <person name="Clum A."/>
            <person name="Daum C."/>
            <person name="Haridas S."/>
            <person name="He G."/>
            <person name="LaButti K."/>
            <person name="Lipzen A."/>
            <person name="Mondo S."/>
            <person name="Pangilinan J."/>
            <person name="Riley R."/>
            <person name="Salamov A."/>
            <person name="Simmons B.A."/>
            <person name="Magnuson J.K."/>
            <person name="Henrissat B."/>
            <person name="Mortensen U.H."/>
            <person name="Larsen T.O."/>
            <person name="De vries R.P."/>
            <person name="Grigoriev I.V."/>
            <person name="Machida M."/>
            <person name="Baker S.E."/>
            <person name="Andersen M.R."/>
        </authorList>
    </citation>
    <scope>NUCLEOTIDE SEQUENCE [LARGE SCALE GENOMIC DNA]</scope>
    <source>
        <strain evidence="1 2">CBS 117635</strain>
    </source>
</reference>
<organism evidence="1 2">
    <name type="scientific">Aspergillus minisclerotigenes</name>
    <dbReference type="NCBI Taxonomy" id="656917"/>
    <lineage>
        <taxon>Eukaryota</taxon>
        <taxon>Fungi</taxon>
        <taxon>Dikarya</taxon>
        <taxon>Ascomycota</taxon>
        <taxon>Pezizomycotina</taxon>
        <taxon>Eurotiomycetes</taxon>
        <taxon>Eurotiomycetidae</taxon>
        <taxon>Eurotiales</taxon>
        <taxon>Aspergillaceae</taxon>
        <taxon>Aspergillus</taxon>
        <taxon>Aspergillus subgen. Circumdati</taxon>
    </lineage>
</organism>
<name>A0A5N6J149_9EURO</name>
<gene>
    <name evidence="1" type="ORF">BDV30DRAFT_211692</name>
</gene>
<protein>
    <submittedName>
        <fullName evidence="1">Uncharacterized protein</fullName>
    </submittedName>
</protein>